<accession>A0A2S5JJL9</accession>
<dbReference type="PANTHER" id="PTHR31302">
    <property type="entry name" value="TRANSMEMBRANE PROTEIN WITH METALLOPHOSPHOESTERASE DOMAIN-RELATED"/>
    <property type="match status" value="1"/>
</dbReference>
<evidence type="ECO:0000313" key="4">
    <source>
        <dbReference type="EMBL" id="PPB81591.1"/>
    </source>
</evidence>
<reference evidence="4 5" key="1">
    <citation type="submission" date="2018-01" db="EMBL/GenBank/DDBJ databases">
        <title>Genomic Encyclopedia of Archaeal and Bacterial Type Strains, Phase II (KMG-II): from individual species to whole genera.</title>
        <authorList>
            <person name="Goeker M."/>
        </authorList>
    </citation>
    <scope>NUCLEOTIDE SEQUENCE [LARGE SCALE GENOMIC DNA]</scope>
    <source>
        <strain evidence="4 5">DSM 12048</strain>
    </source>
</reference>
<dbReference type="AlphaFoldDB" id="A0A2S5JJL9"/>
<dbReference type="RefSeq" id="WP_104069434.1">
    <property type="nucleotide sequence ID" value="NZ_PRDS01000002.1"/>
</dbReference>
<sequence>MITRRGVLKGLAGTALAVLIGATYGFVIEPALRLRVKRHRIAPPGWSGGPLRIAALADLHVGEPHVSLRRLRRIVSRTNALGADAIVILGDFEAWHPMVTRRPPFEQTAQVLARLQAPMGVHAILGNHDWWHDRAAQARGGGPSAIAETLRAAGIPVLQNRAVRLGAGSASGAFWLAGLEDQLAIGIGDMEFRGLHDMPGTLAQITDDAPAILLAHEPDIFPDVPDRFCLTLSGHTHGGQVRLFGYSPVVPSRFGNRYAYGHVREGVRDLIVSGGIGCSILPVRLGVVPEITLIEIAPQA</sequence>
<dbReference type="EMBL" id="PRDS01000002">
    <property type="protein sequence ID" value="PPB81591.1"/>
    <property type="molecule type" value="Genomic_DNA"/>
</dbReference>
<organism evidence="4 5">
    <name type="scientific">Albidovulum inexpectatum</name>
    <dbReference type="NCBI Taxonomy" id="196587"/>
    <lineage>
        <taxon>Bacteria</taxon>
        <taxon>Pseudomonadati</taxon>
        <taxon>Pseudomonadota</taxon>
        <taxon>Alphaproteobacteria</taxon>
        <taxon>Rhodobacterales</taxon>
        <taxon>Paracoccaceae</taxon>
        <taxon>Albidovulum</taxon>
    </lineage>
</organism>
<dbReference type="SUPFAM" id="SSF56300">
    <property type="entry name" value="Metallo-dependent phosphatases"/>
    <property type="match status" value="1"/>
</dbReference>
<dbReference type="GO" id="GO:0009245">
    <property type="term" value="P:lipid A biosynthetic process"/>
    <property type="evidence" value="ECO:0007669"/>
    <property type="project" value="TreeGrafter"/>
</dbReference>
<dbReference type="GO" id="GO:0016020">
    <property type="term" value="C:membrane"/>
    <property type="evidence" value="ECO:0007669"/>
    <property type="project" value="GOC"/>
</dbReference>
<dbReference type="InterPro" id="IPR019546">
    <property type="entry name" value="TAT_signal_bac_arc"/>
</dbReference>
<name>A0A2S5JJL9_9RHOB</name>
<dbReference type="InterPro" id="IPR051158">
    <property type="entry name" value="Metallophosphoesterase_sf"/>
</dbReference>
<keyword evidence="1" id="KW-0479">Metal-binding</keyword>
<dbReference type="GO" id="GO:0008758">
    <property type="term" value="F:UDP-2,3-diacylglucosamine hydrolase activity"/>
    <property type="evidence" value="ECO:0007669"/>
    <property type="project" value="TreeGrafter"/>
</dbReference>
<evidence type="ECO:0000259" key="3">
    <source>
        <dbReference type="Pfam" id="PF00149"/>
    </source>
</evidence>
<protein>
    <recommendedName>
        <fullName evidence="3">Calcineurin-like phosphoesterase domain-containing protein</fullName>
    </recommendedName>
</protein>
<feature type="domain" description="Calcineurin-like phosphoesterase" evidence="3">
    <location>
        <begin position="51"/>
        <end position="139"/>
    </location>
</feature>
<keyword evidence="2" id="KW-0378">Hydrolase</keyword>
<proteinExistence type="predicted"/>
<dbReference type="GO" id="GO:0046872">
    <property type="term" value="F:metal ion binding"/>
    <property type="evidence" value="ECO:0007669"/>
    <property type="project" value="UniProtKB-KW"/>
</dbReference>
<dbReference type="NCBIfam" id="TIGR01409">
    <property type="entry name" value="TAT_signal_seq"/>
    <property type="match status" value="1"/>
</dbReference>
<dbReference type="InterPro" id="IPR029052">
    <property type="entry name" value="Metallo-depent_PP-like"/>
</dbReference>
<dbReference type="InterPro" id="IPR004843">
    <property type="entry name" value="Calcineurin-like_PHP"/>
</dbReference>
<keyword evidence="5" id="KW-1185">Reference proteome</keyword>
<dbReference type="PROSITE" id="PS51318">
    <property type="entry name" value="TAT"/>
    <property type="match status" value="1"/>
</dbReference>
<evidence type="ECO:0000313" key="5">
    <source>
        <dbReference type="Proteomes" id="UP000239736"/>
    </source>
</evidence>
<dbReference type="InterPro" id="IPR006311">
    <property type="entry name" value="TAT_signal"/>
</dbReference>
<dbReference type="Gene3D" id="3.60.21.10">
    <property type="match status" value="1"/>
</dbReference>
<dbReference type="OrthoDB" id="9780884at2"/>
<dbReference type="Pfam" id="PF00149">
    <property type="entry name" value="Metallophos"/>
    <property type="match status" value="1"/>
</dbReference>
<dbReference type="CDD" id="cd07385">
    <property type="entry name" value="MPP_YkuE_C"/>
    <property type="match status" value="1"/>
</dbReference>
<dbReference type="PANTHER" id="PTHR31302:SF31">
    <property type="entry name" value="PHOSPHODIESTERASE YAEI"/>
    <property type="match status" value="1"/>
</dbReference>
<comment type="caution">
    <text evidence="4">The sequence shown here is derived from an EMBL/GenBank/DDBJ whole genome shotgun (WGS) entry which is preliminary data.</text>
</comment>
<evidence type="ECO:0000256" key="1">
    <source>
        <dbReference type="ARBA" id="ARBA00022723"/>
    </source>
</evidence>
<evidence type="ECO:0000256" key="2">
    <source>
        <dbReference type="ARBA" id="ARBA00022801"/>
    </source>
</evidence>
<gene>
    <name evidence="4" type="ORF">LV82_00800</name>
</gene>
<dbReference type="Proteomes" id="UP000239736">
    <property type="component" value="Unassembled WGS sequence"/>
</dbReference>